<name>A0A7W3N9K7_PRIAR</name>
<protein>
    <submittedName>
        <fullName evidence="1">Uncharacterized protein</fullName>
    </submittedName>
</protein>
<comment type="caution">
    <text evidence="1">The sequence shown here is derived from an EMBL/GenBank/DDBJ whole genome shotgun (WGS) entry which is preliminary data.</text>
</comment>
<dbReference type="Proteomes" id="UP000543174">
    <property type="component" value="Unassembled WGS sequence"/>
</dbReference>
<organism evidence="1 2">
    <name type="scientific">Priestia aryabhattai</name>
    <name type="common">Bacillus aryabhattai</name>
    <dbReference type="NCBI Taxonomy" id="412384"/>
    <lineage>
        <taxon>Bacteria</taxon>
        <taxon>Bacillati</taxon>
        <taxon>Bacillota</taxon>
        <taxon>Bacilli</taxon>
        <taxon>Bacillales</taxon>
        <taxon>Bacillaceae</taxon>
        <taxon>Priestia</taxon>
    </lineage>
</organism>
<evidence type="ECO:0000313" key="1">
    <source>
        <dbReference type="EMBL" id="MBA9038856.1"/>
    </source>
</evidence>
<evidence type="ECO:0000313" key="2">
    <source>
        <dbReference type="Proteomes" id="UP000543174"/>
    </source>
</evidence>
<sequence>MLDNYEHFLFYREVKCLIADYDNCRHLPTKNELHNQIVLLTKVLKNE</sequence>
<dbReference type="AlphaFoldDB" id="A0A7W3N9K7"/>
<keyword evidence="2" id="KW-1185">Reference proteome</keyword>
<proteinExistence type="predicted"/>
<accession>A0A7W3N9K7</accession>
<dbReference type="EMBL" id="JACJHT010000001">
    <property type="protein sequence ID" value="MBA9038856.1"/>
    <property type="molecule type" value="Genomic_DNA"/>
</dbReference>
<reference evidence="1" key="1">
    <citation type="submission" date="2020-08" db="EMBL/GenBank/DDBJ databases">
        <title>Functional genomics of gut bacteria from endangered species of beetles.</title>
        <authorList>
            <person name="Carlos-Shanley C."/>
        </authorList>
    </citation>
    <scope>NUCLEOTIDE SEQUENCE [LARGE SCALE GENOMIC DNA]</scope>
    <source>
        <strain evidence="1">S00060</strain>
    </source>
</reference>
<gene>
    <name evidence="1" type="ORF">HNP21_001945</name>
</gene>